<dbReference type="InterPro" id="IPR000757">
    <property type="entry name" value="Beta-glucanase-like"/>
</dbReference>
<dbReference type="SUPFAM" id="SSF49899">
    <property type="entry name" value="Concanavalin A-like lectins/glucanases"/>
    <property type="match status" value="1"/>
</dbReference>
<dbReference type="GeneID" id="85351182"/>
<dbReference type="GO" id="GO:0009277">
    <property type="term" value="C:fungal-type cell wall"/>
    <property type="evidence" value="ECO:0007669"/>
    <property type="project" value="TreeGrafter"/>
</dbReference>
<dbReference type="Gene3D" id="2.60.120.200">
    <property type="match status" value="1"/>
</dbReference>
<dbReference type="GO" id="GO:0031505">
    <property type="term" value="P:fungal-type cell wall organization"/>
    <property type="evidence" value="ECO:0007669"/>
    <property type="project" value="TreeGrafter"/>
</dbReference>
<accession>A0AA39KB16</accession>
<evidence type="ECO:0000313" key="5">
    <source>
        <dbReference type="EMBL" id="KAK0457795.1"/>
    </source>
</evidence>
<dbReference type="PANTHER" id="PTHR10963:SF22">
    <property type="entry name" value="GLYCOSIDASE CRH2-RELATED"/>
    <property type="match status" value="1"/>
</dbReference>
<reference evidence="5" key="1">
    <citation type="submission" date="2023-06" db="EMBL/GenBank/DDBJ databases">
        <authorList>
            <consortium name="Lawrence Berkeley National Laboratory"/>
            <person name="Ahrendt S."/>
            <person name="Sahu N."/>
            <person name="Indic B."/>
            <person name="Wong-Bajracharya J."/>
            <person name="Merenyi Z."/>
            <person name="Ke H.-M."/>
            <person name="Monk M."/>
            <person name="Kocsube S."/>
            <person name="Drula E."/>
            <person name="Lipzen A."/>
            <person name="Balint B."/>
            <person name="Henrissat B."/>
            <person name="Andreopoulos B."/>
            <person name="Martin F.M."/>
            <person name="Harder C.B."/>
            <person name="Rigling D."/>
            <person name="Ford K.L."/>
            <person name="Foster G.D."/>
            <person name="Pangilinan J."/>
            <person name="Papanicolaou A."/>
            <person name="Barry K."/>
            <person name="LaButti K."/>
            <person name="Viragh M."/>
            <person name="Koriabine M."/>
            <person name="Yan M."/>
            <person name="Riley R."/>
            <person name="Champramary S."/>
            <person name="Plett K.L."/>
            <person name="Tsai I.J."/>
            <person name="Slot J."/>
            <person name="Sipos G."/>
            <person name="Plett J."/>
            <person name="Nagy L.G."/>
            <person name="Grigoriev I.V."/>
        </authorList>
    </citation>
    <scope>NUCLEOTIDE SEQUENCE</scope>
    <source>
        <strain evidence="5">CCBAS 213</strain>
    </source>
</reference>
<evidence type="ECO:0000256" key="1">
    <source>
        <dbReference type="ARBA" id="ARBA00022729"/>
    </source>
</evidence>
<dbReference type="RefSeq" id="XP_060330094.1">
    <property type="nucleotide sequence ID" value="XM_060467634.1"/>
</dbReference>
<dbReference type="InterPro" id="IPR013320">
    <property type="entry name" value="ConA-like_dom_sf"/>
</dbReference>
<comment type="caution">
    <text evidence="5">The sequence shown here is derived from an EMBL/GenBank/DDBJ whole genome shotgun (WGS) entry which is preliminary data.</text>
</comment>
<protein>
    <submittedName>
        <fullName evidence="5">Concanavalin A-like lectin/glucanase</fullName>
    </submittedName>
</protein>
<gene>
    <name evidence="5" type="ORF">EV420DRAFT_1271368</name>
</gene>
<keyword evidence="6" id="KW-1185">Reference proteome</keyword>
<dbReference type="PANTHER" id="PTHR10963">
    <property type="entry name" value="GLYCOSYL HYDROLASE-RELATED"/>
    <property type="match status" value="1"/>
</dbReference>
<proteinExistence type="predicted"/>
<evidence type="ECO:0000313" key="6">
    <source>
        <dbReference type="Proteomes" id="UP001175211"/>
    </source>
</evidence>
<dbReference type="PROSITE" id="PS51762">
    <property type="entry name" value="GH16_2"/>
    <property type="match status" value="1"/>
</dbReference>
<feature type="domain" description="GH16" evidence="4">
    <location>
        <begin position="7"/>
        <end position="260"/>
    </location>
</feature>
<evidence type="ECO:0000256" key="3">
    <source>
        <dbReference type="ARBA" id="ARBA00023295"/>
    </source>
</evidence>
<dbReference type="Pfam" id="PF00722">
    <property type="entry name" value="Glyco_hydro_16"/>
    <property type="match status" value="1"/>
</dbReference>
<dbReference type="EMBL" id="JAUEPS010000020">
    <property type="protein sequence ID" value="KAK0457795.1"/>
    <property type="molecule type" value="Genomic_DNA"/>
</dbReference>
<keyword evidence="1" id="KW-0732">Signal</keyword>
<sequence length="273" mass="29308">MQVLLSTGLPIIPRDDDDCEAFDSDFPAGSVVDSDADSSNVHFIAISPKGSFTTGNGALELKLQKPDGDVTAKDGINDKVGVGATINATKPIRHGKVTFVAETPKVAGVVSAMILIGSDSQDEIDIEILGGDIDHWQTNFFATPPGSEPIFGKFGDTHGYNDSDASSTHTYVIDWNQDRISWSVDGDEVRSVQKSELPTICMPCLDKTITENSTNGGQTYYPTHKMGMQMGIWDASGEADSASWTKGPIDWKNAPDNIKTLIHSVKVECGVVQ</sequence>
<dbReference type="GO" id="GO:0004553">
    <property type="term" value="F:hydrolase activity, hydrolyzing O-glycosyl compounds"/>
    <property type="evidence" value="ECO:0007669"/>
    <property type="project" value="InterPro"/>
</dbReference>
<keyword evidence="2" id="KW-0378">Hydrolase</keyword>
<dbReference type="Proteomes" id="UP001175211">
    <property type="component" value="Unassembled WGS sequence"/>
</dbReference>
<evidence type="ECO:0000259" key="4">
    <source>
        <dbReference type="PROSITE" id="PS51762"/>
    </source>
</evidence>
<dbReference type="InterPro" id="IPR050546">
    <property type="entry name" value="Glycosyl_Hydrlase_16"/>
</dbReference>
<dbReference type="AlphaFoldDB" id="A0AA39KB16"/>
<dbReference type="GO" id="GO:0005975">
    <property type="term" value="P:carbohydrate metabolic process"/>
    <property type="evidence" value="ECO:0007669"/>
    <property type="project" value="InterPro"/>
</dbReference>
<evidence type="ECO:0000256" key="2">
    <source>
        <dbReference type="ARBA" id="ARBA00022801"/>
    </source>
</evidence>
<keyword evidence="3" id="KW-0326">Glycosidase</keyword>
<name>A0AA39KB16_ARMTA</name>
<dbReference type="GO" id="GO:0016757">
    <property type="term" value="F:glycosyltransferase activity"/>
    <property type="evidence" value="ECO:0007669"/>
    <property type="project" value="TreeGrafter"/>
</dbReference>
<organism evidence="5 6">
    <name type="scientific">Armillaria tabescens</name>
    <name type="common">Ringless honey mushroom</name>
    <name type="synonym">Agaricus tabescens</name>
    <dbReference type="NCBI Taxonomy" id="1929756"/>
    <lineage>
        <taxon>Eukaryota</taxon>
        <taxon>Fungi</taxon>
        <taxon>Dikarya</taxon>
        <taxon>Basidiomycota</taxon>
        <taxon>Agaricomycotina</taxon>
        <taxon>Agaricomycetes</taxon>
        <taxon>Agaricomycetidae</taxon>
        <taxon>Agaricales</taxon>
        <taxon>Marasmiineae</taxon>
        <taxon>Physalacriaceae</taxon>
        <taxon>Desarmillaria</taxon>
    </lineage>
</organism>